<dbReference type="EC" id="2.7.13.3" evidence="3"/>
<sequence length="705" mass="73617">MSGSRARTTAVVTSLLLAMTAFGCQAVSATPDGGRAVGIWPVALATSALMLAGPPARTLLAPLVGVLAVASLLVGGRPLEVAVWLGVGLGLEALVTWRVLTRGRPGRASLATSGDLARFLGAVGAGALAAASVAAVASLVTGWGDPGLLALSVGSSGVAAQVSLLPFFCRFRDHPPLAGPVERSAQWAALLAVTLAVFVSPDMPSLVMLTLPALMWGALRNGSNESMAQVAVVFALTMVLTTYGVGPFARPDLRSGLPVDLQGVLLATFGAVCALVALVVSMTVGEQREGAAQVAAERDRVRAIVDGVTPVAIIGGDLRGRITLFNRGAERLLGYSEREVRGLSTRILHPPESVAAKAAELGVAHDFAAVAQALAGAGPTEMSFRRRDGVVRVHEMTLNHVRDDRGRPTGFVSTSEDVTDRLEAEARLVAALATEREAVERLQEVDRVKDAFVSSVSHELRTPLTSILGYLEVLTDGGYGSLEPHQLEVLSRIRANSDRLLALISELLTLSHVEDRGADAVTEPVDLLAVVETAAGVLAPVAERREVRLELEVACEARRARPHVLGDLHQLERVVLNLGDNAVKFTPPGGRVDLRLDFGADAGDAGDAGDDVCVITVRDTGIGVPRHEQDRLFDRFFRSSLAQLHAVPGSGLGLSIAAGVVAQHGGTISVASEAGEGSTFTVRLPRLRTARTTVGPSYAGREVAP</sequence>
<evidence type="ECO:0000259" key="16">
    <source>
        <dbReference type="PROSITE" id="PS50113"/>
    </source>
</evidence>
<keyword evidence="6" id="KW-0808">Transferase</keyword>
<keyword evidence="5" id="KW-0597">Phosphoprotein</keyword>
<dbReference type="PRINTS" id="PR00344">
    <property type="entry name" value="BCTRLSENSOR"/>
</dbReference>
<evidence type="ECO:0000256" key="8">
    <source>
        <dbReference type="ARBA" id="ARBA00022777"/>
    </source>
</evidence>
<dbReference type="InterPro" id="IPR036097">
    <property type="entry name" value="HisK_dim/P_sf"/>
</dbReference>
<evidence type="ECO:0000259" key="14">
    <source>
        <dbReference type="PROSITE" id="PS50109"/>
    </source>
</evidence>
<dbReference type="GO" id="GO:0000155">
    <property type="term" value="F:phosphorelay sensor kinase activity"/>
    <property type="evidence" value="ECO:0007669"/>
    <property type="project" value="InterPro"/>
</dbReference>
<evidence type="ECO:0000256" key="10">
    <source>
        <dbReference type="ARBA" id="ARBA00023012"/>
    </source>
</evidence>
<evidence type="ECO:0000256" key="4">
    <source>
        <dbReference type="ARBA" id="ARBA00022475"/>
    </source>
</evidence>
<dbReference type="SUPFAM" id="SSF55874">
    <property type="entry name" value="ATPase domain of HSP90 chaperone/DNA topoisomerase II/histidine kinase"/>
    <property type="match status" value="1"/>
</dbReference>
<dbReference type="AlphaFoldDB" id="A0A6L7F348"/>
<evidence type="ECO:0000256" key="6">
    <source>
        <dbReference type="ARBA" id="ARBA00022679"/>
    </source>
</evidence>
<dbReference type="PANTHER" id="PTHR43711">
    <property type="entry name" value="TWO-COMPONENT HISTIDINE KINASE"/>
    <property type="match status" value="1"/>
</dbReference>
<dbReference type="InterPro" id="IPR035965">
    <property type="entry name" value="PAS-like_dom_sf"/>
</dbReference>
<evidence type="ECO:0000256" key="1">
    <source>
        <dbReference type="ARBA" id="ARBA00000085"/>
    </source>
</evidence>
<protein>
    <recommendedName>
        <fullName evidence="3">histidine kinase</fullName>
        <ecNumber evidence="3">2.7.13.3</ecNumber>
    </recommendedName>
</protein>
<dbReference type="InterPro" id="IPR003661">
    <property type="entry name" value="HisK_dim/P_dom"/>
</dbReference>
<dbReference type="Pfam" id="PF00989">
    <property type="entry name" value="PAS"/>
    <property type="match status" value="1"/>
</dbReference>
<gene>
    <name evidence="17" type="ORF">GRQ65_15910</name>
</gene>
<keyword evidence="9 12" id="KW-1133">Transmembrane helix</keyword>
<dbReference type="InterPro" id="IPR000700">
    <property type="entry name" value="PAS-assoc_C"/>
</dbReference>
<dbReference type="InterPro" id="IPR050736">
    <property type="entry name" value="Sensor_HK_Regulatory"/>
</dbReference>
<feature type="transmembrane region" description="Helical" evidence="12">
    <location>
        <begin position="227"/>
        <end position="249"/>
    </location>
</feature>
<evidence type="ECO:0000256" key="13">
    <source>
        <dbReference type="SAM" id="SignalP"/>
    </source>
</evidence>
<dbReference type="PROSITE" id="PS50113">
    <property type="entry name" value="PAC"/>
    <property type="match status" value="1"/>
</dbReference>
<feature type="transmembrane region" description="Helical" evidence="12">
    <location>
        <begin position="36"/>
        <end position="52"/>
    </location>
</feature>
<feature type="domain" description="PAC" evidence="16">
    <location>
        <begin position="378"/>
        <end position="430"/>
    </location>
</feature>
<feature type="transmembrane region" description="Helical" evidence="12">
    <location>
        <begin position="189"/>
        <end position="215"/>
    </location>
</feature>
<feature type="transmembrane region" description="Helical" evidence="12">
    <location>
        <begin position="147"/>
        <end position="168"/>
    </location>
</feature>
<keyword evidence="11 12" id="KW-0472">Membrane</keyword>
<dbReference type="Pfam" id="PF02518">
    <property type="entry name" value="HATPase_c"/>
    <property type="match status" value="1"/>
</dbReference>
<comment type="caution">
    <text evidence="17">The sequence shown here is derived from an EMBL/GenBank/DDBJ whole genome shotgun (WGS) entry which is preliminary data.</text>
</comment>
<dbReference type="Gene3D" id="3.30.565.10">
    <property type="entry name" value="Histidine kinase-like ATPase, C-terminal domain"/>
    <property type="match status" value="1"/>
</dbReference>
<dbReference type="InterPro" id="IPR013767">
    <property type="entry name" value="PAS_fold"/>
</dbReference>
<keyword evidence="13" id="KW-0732">Signal</keyword>
<evidence type="ECO:0000313" key="17">
    <source>
        <dbReference type="EMBL" id="MXG91034.1"/>
    </source>
</evidence>
<dbReference type="Gene3D" id="1.10.287.130">
    <property type="match status" value="1"/>
</dbReference>
<feature type="transmembrane region" description="Helical" evidence="12">
    <location>
        <begin position="59"/>
        <end position="75"/>
    </location>
</feature>
<dbReference type="InterPro" id="IPR036890">
    <property type="entry name" value="HATPase_C_sf"/>
</dbReference>
<dbReference type="Pfam" id="PF00512">
    <property type="entry name" value="HisKA"/>
    <property type="match status" value="1"/>
</dbReference>
<dbReference type="GO" id="GO:0005886">
    <property type="term" value="C:plasma membrane"/>
    <property type="evidence" value="ECO:0007669"/>
    <property type="project" value="UniProtKB-SubCell"/>
</dbReference>
<accession>A0A6L7F348</accession>
<feature type="domain" description="Histidine kinase" evidence="14">
    <location>
        <begin position="455"/>
        <end position="688"/>
    </location>
</feature>
<dbReference type="Proteomes" id="UP000473325">
    <property type="component" value="Unassembled WGS sequence"/>
</dbReference>
<evidence type="ECO:0000256" key="9">
    <source>
        <dbReference type="ARBA" id="ARBA00022989"/>
    </source>
</evidence>
<keyword evidence="18" id="KW-1185">Reference proteome</keyword>
<dbReference type="PROSITE" id="PS50112">
    <property type="entry name" value="PAS"/>
    <property type="match status" value="1"/>
</dbReference>
<feature type="transmembrane region" description="Helical" evidence="12">
    <location>
        <begin position="261"/>
        <end position="284"/>
    </location>
</feature>
<reference evidence="17 18" key="1">
    <citation type="submission" date="2019-12" db="EMBL/GenBank/DDBJ databases">
        <authorList>
            <person name="Kun Z."/>
        </authorList>
    </citation>
    <scope>NUCLEOTIDE SEQUENCE [LARGE SCALE GENOMIC DNA]</scope>
    <source>
        <strain evidence="17 18">YIM 123512</strain>
    </source>
</reference>
<dbReference type="EMBL" id="WUEK01000010">
    <property type="protein sequence ID" value="MXG91034.1"/>
    <property type="molecule type" value="Genomic_DNA"/>
</dbReference>
<dbReference type="InterPro" id="IPR003594">
    <property type="entry name" value="HATPase_dom"/>
</dbReference>
<comment type="catalytic activity">
    <reaction evidence="1">
        <text>ATP + protein L-histidine = ADP + protein N-phospho-L-histidine.</text>
        <dbReference type="EC" id="2.7.13.3"/>
    </reaction>
</comment>
<evidence type="ECO:0000256" key="7">
    <source>
        <dbReference type="ARBA" id="ARBA00022692"/>
    </source>
</evidence>
<evidence type="ECO:0000256" key="5">
    <source>
        <dbReference type="ARBA" id="ARBA00022553"/>
    </source>
</evidence>
<dbReference type="FunFam" id="1.10.287.130:FF:000001">
    <property type="entry name" value="Two-component sensor histidine kinase"/>
    <property type="match status" value="1"/>
</dbReference>
<keyword evidence="4" id="KW-1003">Cell membrane</keyword>
<feature type="chain" id="PRO_5039210057" description="histidine kinase" evidence="13">
    <location>
        <begin position="24"/>
        <end position="705"/>
    </location>
</feature>
<dbReference type="CDD" id="cd00130">
    <property type="entry name" value="PAS"/>
    <property type="match status" value="1"/>
</dbReference>
<dbReference type="PANTHER" id="PTHR43711:SF1">
    <property type="entry name" value="HISTIDINE KINASE 1"/>
    <property type="match status" value="1"/>
</dbReference>
<evidence type="ECO:0000256" key="11">
    <source>
        <dbReference type="ARBA" id="ARBA00023136"/>
    </source>
</evidence>
<feature type="signal peptide" evidence="13">
    <location>
        <begin position="1"/>
        <end position="23"/>
    </location>
</feature>
<keyword evidence="7 12" id="KW-0812">Transmembrane</keyword>
<dbReference type="PROSITE" id="PS51257">
    <property type="entry name" value="PROKAR_LIPOPROTEIN"/>
    <property type="match status" value="1"/>
</dbReference>
<dbReference type="SMART" id="SM00091">
    <property type="entry name" value="PAS"/>
    <property type="match status" value="1"/>
</dbReference>
<keyword evidence="8" id="KW-0418">Kinase</keyword>
<dbReference type="NCBIfam" id="TIGR00229">
    <property type="entry name" value="sensory_box"/>
    <property type="match status" value="1"/>
</dbReference>
<dbReference type="InterPro" id="IPR000014">
    <property type="entry name" value="PAS"/>
</dbReference>
<dbReference type="InterPro" id="IPR001610">
    <property type="entry name" value="PAC"/>
</dbReference>
<evidence type="ECO:0000256" key="12">
    <source>
        <dbReference type="SAM" id="Phobius"/>
    </source>
</evidence>
<feature type="transmembrane region" description="Helical" evidence="12">
    <location>
        <begin position="120"/>
        <end position="141"/>
    </location>
</feature>
<dbReference type="Pfam" id="PF05231">
    <property type="entry name" value="MASE1"/>
    <property type="match status" value="1"/>
</dbReference>
<dbReference type="SUPFAM" id="SSF55785">
    <property type="entry name" value="PYP-like sensor domain (PAS domain)"/>
    <property type="match status" value="1"/>
</dbReference>
<dbReference type="SMART" id="SM00086">
    <property type="entry name" value="PAC"/>
    <property type="match status" value="1"/>
</dbReference>
<evidence type="ECO:0000259" key="15">
    <source>
        <dbReference type="PROSITE" id="PS50112"/>
    </source>
</evidence>
<dbReference type="InterPro" id="IPR004358">
    <property type="entry name" value="Sig_transdc_His_kin-like_C"/>
</dbReference>
<dbReference type="PROSITE" id="PS50109">
    <property type="entry name" value="HIS_KIN"/>
    <property type="match status" value="1"/>
</dbReference>
<dbReference type="Gene3D" id="3.30.450.20">
    <property type="entry name" value="PAS domain"/>
    <property type="match status" value="1"/>
</dbReference>
<evidence type="ECO:0000256" key="3">
    <source>
        <dbReference type="ARBA" id="ARBA00012438"/>
    </source>
</evidence>
<dbReference type="RefSeq" id="WP_160878970.1">
    <property type="nucleotide sequence ID" value="NZ_WUEK01000010.1"/>
</dbReference>
<feature type="domain" description="PAS" evidence="15">
    <location>
        <begin position="297"/>
        <end position="350"/>
    </location>
</feature>
<dbReference type="CDD" id="cd00082">
    <property type="entry name" value="HisKA"/>
    <property type="match status" value="1"/>
</dbReference>
<dbReference type="InterPro" id="IPR005467">
    <property type="entry name" value="His_kinase_dom"/>
</dbReference>
<dbReference type="GO" id="GO:0006355">
    <property type="term" value="P:regulation of DNA-templated transcription"/>
    <property type="evidence" value="ECO:0007669"/>
    <property type="project" value="InterPro"/>
</dbReference>
<keyword evidence="10" id="KW-0902">Two-component regulatory system</keyword>
<dbReference type="SMART" id="SM00387">
    <property type="entry name" value="HATPase_c"/>
    <property type="match status" value="1"/>
</dbReference>
<evidence type="ECO:0000256" key="2">
    <source>
        <dbReference type="ARBA" id="ARBA00004651"/>
    </source>
</evidence>
<feature type="transmembrane region" description="Helical" evidence="12">
    <location>
        <begin position="81"/>
        <end position="100"/>
    </location>
</feature>
<dbReference type="InterPro" id="IPR007895">
    <property type="entry name" value="MASE1"/>
</dbReference>
<dbReference type="SUPFAM" id="SSF47384">
    <property type="entry name" value="Homodimeric domain of signal transducing histidine kinase"/>
    <property type="match status" value="1"/>
</dbReference>
<dbReference type="CDD" id="cd00075">
    <property type="entry name" value="HATPase"/>
    <property type="match status" value="1"/>
</dbReference>
<comment type="subcellular location">
    <subcellularLocation>
        <location evidence="2">Cell membrane</location>
        <topology evidence="2">Multi-pass membrane protein</topology>
    </subcellularLocation>
</comment>
<dbReference type="SMART" id="SM00388">
    <property type="entry name" value="HisKA"/>
    <property type="match status" value="1"/>
</dbReference>
<name>A0A6L7F348_9ACTN</name>
<proteinExistence type="predicted"/>
<evidence type="ECO:0000313" key="18">
    <source>
        <dbReference type="Proteomes" id="UP000473325"/>
    </source>
</evidence>
<organism evidence="17 18">
    <name type="scientific">Nocardioides flavescens</name>
    <dbReference type="NCBI Taxonomy" id="2691959"/>
    <lineage>
        <taxon>Bacteria</taxon>
        <taxon>Bacillati</taxon>
        <taxon>Actinomycetota</taxon>
        <taxon>Actinomycetes</taxon>
        <taxon>Propionibacteriales</taxon>
        <taxon>Nocardioidaceae</taxon>
        <taxon>Nocardioides</taxon>
    </lineage>
</organism>